<reference evidence="2 3" key="1">
    <citation type="submission" date="2018-02" db="EMBL/GenBank/DDBJ databases">
        <title>Subsurface microbial communities from deep shales in Ohio and West Virginia, USA.</title>
        <authorList>
            <person name="Wrighton K."/>
        </authorList>
    </citation>
    <scope>NUCLEOTIDE SEQUENCE [LARGE SCALE GENOMIC DNA]</scope>
    <source>
        <strain evidence="2 3">OWC-DMM</strain>
    </source>
</reference>
<feature type="transmembrane region" description="Helical" evidence="1">
    <location>
        <begin position="7"/>
        <end position="29"/>
    </location>
</feature>
<keyword evidence="1" id="KW-0812">Transmembrane</keyword>
<name>A0A2S6HGC7_9GAMM</name>
<accession>A0A2S6HGC7</accession>
<evidence type="ECO:0000256" key="1">
    <source>
        <dbReference type="SAM" id="Phobius"/>
    </source>
</evidence>
<sequence>MINIFKLIFSVIVKYFLIDFIFICLVLFFPEITSFFINWLVTIVTREIEVKIFEYYPLDCFAFVLFCLTWAFRKKKLLDDGFISDPLTYKQIVGRFFIFLTFIAMYIDKYVLNAPALQVEVIKDRNTLFFELLFCWVIAMTVVEIINGILLKLFRL</sequence>
<gene>
    <name evidence="2" type="ORF">B0F87_103144</name>
</gene>
<feature type="transmembrane region" description="Helical" evidence="1">
    <location>
        <begin position="55"/>
        <end position="72"/>
    </location>
</feature>
<feature type="transmembrane region" description="Helical" evidence="1">
    <location>
        <begin position="92"/>
        <end position="108"/>
    </location>
</feature>
<dbReference type="AlphaFoldDB" id="A0A2S6HGC7"/>
<dbReference type="Proteomes" id="UP000240010">
    <property type="component" value="Unassembled WGS sequence"/>
</dbReference>
<keyword evidence="1" id="KW-1133">Transmembrane helix</keyword>
<feature type="transmembrane region" description="Helical" evidence="1">
    <location>
        <begin position="128"/>
        <end position="151"/>
    </location>
</feature>
<keyword evidence="1" id="KW-0472">Membrane</keyword>
<organism evidence="2 3">
    <name type="scientific">Methylobacter tundripaludum</name>
    <dbReference type="NCBI Taxonomy" id="173365"/>
    <lineage>
        <taxon>Bacteria</taxon>
        <taxon>Pseudomonadati</taxon>
        <taxon>Pseudomonadota</taxon>
        <taxon>Gammaproteobacteria</taxon>
        <taxon>Methylococcales</taxon>
        <taxon>Methylococcaceae</taxon>
        <taxon>Methylobacter</taxon>
    </lineage>
</organism>
<comment type="caution">
    <text evidence="2">The sequence shown here is derived from an EMBL/GenBank/DDBJ whole genome shotgun (WGS) entry which is preliminary data.</text>
</comment>
<protein>
    <submittedName>
        <fullName evidence="2">Uncharacterized protein</fullName>
    </submittedName>
</protein>
<proteinExistence type="predicted"/>
<evidence type="ECO:0000313" key="2">
    <source>
        <dbReference type="EMBL" id="PPK76537.1"/>
    </source>
</evidence>
<dbReference type="EMBL" id="PTIZ01000003">
    <property type="protein sequence ID" value="PPK76537.1"/>
    <property type="molecule type" value="Genomic_DNA"/>
</dbReference>
<evidence type="ECO:0000313" key="3">
    <source>
        <dbReference type="Proteomes" id="UP000240010"/>
    </source>
</evidence>